<dbReference type="AlphaFoldDB" id="A0A3D5QC66"/>
<dbReference type="Proteomes" id="UP000262325">
    <property type="component" value="Unassembled WGS sequence"/>
</dbReference>
<evidence type="ECO:0000313" key="2">
    <source>
        <dbReference type="Proteomes" id="UP000262325"/>
    </source>
</evidence>
<accession>A0A3D5QC66</accession>
<reference evidence="1 2" key="1">
    <citation type="journal article" date="2018" name="Nat. Biotechnol.">
        <title>A standardized bacterial taxonomy based on genome phylogeny substantially revises the tree of life.</title>
        <authorList>
            <person name="Parks D.H."/>
            <person name="Chuvochina M."/>
            <person name="Waite D.W."/>
            <person name="Rinke C."/>
            <person name="Skarshewski A."/>
            <person name="Chaumeil P.A."/>
            <person name="Hugenholtz P."/>
        </authorList>
    </citation>
    <scope>NUCLEOTIDE SEQUENCE [LARGE SCALE GENOMIC DNA]</scope>
    <source>
        <strain evidence="1">UBA8672</strain>
    </source>
</reference>
<protein>
    <submittedName>
        <fullName evidence="1">Uncharacterized protein</fullName>
    </submittedName>
</protein>
<name>A0A3D5QC66_FLESI</name>
<comment type="caution">
    <text evidence="1">The sequence shown here is derived from an EMBL/GenBank/DDBJ whole genome shotgun (WGS) entry which is preliminary data.</text>
</comment>
<proteinExistence type="predicted"/>
<gene>
    <name evidence="1" type="ORF">DHM44_04230</name>
</gene>
<sequence>MKKIIFIAAFLVLLGSFAFGKDYLKTGNRYLPGVFNFSEAENVEFRFEKEIRDIRVFNKSNRFYLQILAYDGCIYEGSIDKNKEINSLKQAKCEDNHKNFISSQKAVYEGNSLFVDYYGYLKFSGDKSFSIDIPVLPDAQIVLYSHIAVVPVFPTEIYRHGALGDSVESKGFIVFDMKKGEIIKTVRLPGNSVIEQRMLILADIDKNSRPEVIATVSDPENGATVIAYNCQHRNRI</sequence>
<dbReference type="EMBL" id="DPPF01000087">
    <property type="protein sequence ID" value="HCW92869.1"/>
    <property type="molecule type" value="Genomic_DNA"/>
</dbReference>
<evidence type="ECO:0000313" key="1">
    <source>
        <dbReference type="EMBL" id="HCW92869.1"/>
    </source>
</evidence>
<organism evidence="1 2">
    <name type="scientific">Flexistipes sinusarabici</name>
    <dbReference type="NCBI Taxonomy" id="2352"/>
    <lineage>
        <taxon>Bacteria</taxon>
        <taxon>Pseudomonadati</taxon>
        <taxon>Deferribacterota</taxon>
        <taxon>Deferribacteres</taxon>
        <taxon>Deferribacterales</taxon>
        <taxon>Flexistipitaceae</taxon>
        <taxon>Flexistipes</taxon>
    </lineage>
</organism>
<feature type="non-terminal residue" evidence="1">
    <location>
        <position position="236"/>
    </location>
</feature>